<keyword evidence="3" id="KW-0804">Transcription</keyword>
<keyword evidence="1" id="KW-0805">Transcription regulation</keyword>
<dbReference type="AlphaFoldDB" id="A0A0S2PIJ8"/>
<organism evidence="5">
    <name type="scientific">Pseudomonas putida</name>
    <name type="common">Arthrobacter siderocapsulatus</name>
    <dbReference type="NCBI Taxonomy" id="303"/>
    <lineage>
        <taxon>Bacteria</taxon>
        <taxon>Pseudomonadati</taxon>
        <taxon>Pseudomonadota</taxon>
        <taxon>Gammaproteobacteria</taxon>
        <taxon>Pseudomonadales</taxon>
        <taxon>Pseudomonadaceae</taxon>
        <taxon>Pseudomonas</taxon>
    </lineage>
</organism>
<dbReference type="PANTHER" id="PTHR43280:SF31">
    <property type="entry name" value="TRANSCRIPTIONAL REGULATORY PROTEIN"/>
    <property type="match status" value="1"/>
</dbReference>
<evidence type="ECO:0000313" key="5">
    <source>
        <dbReference type="EMBL" id="ALP00400.1"/>
    </source>
</evidence>
<dbReference type="Gene3D" id="1.10.10.60">
    <property type="entry name" value="Homeodomain-like"/>
    <property type="match status" value="1"/>
</dbReference>
<name>A0A0S2PIJ8_PSEPU</name>
<dbReference type="PANTHER" id="PTHR43280">
    <property type="entry name" value="ARAC-FAMILY TRANSCRIPTIONAL REGULATOR"/>
    <property type="match status" value="1"/>
</dbReference>
<evidence type="ECO:0000256" key="2">
    <source>
        <dbReference type="ARBA" id="ARBA00023125"/>
    </source>
</evidence>
<dbReference type="GO" id="GO:0043565">
    <property type="term" value="F:sequence-specific DNA binding"/>
    <property type="evidence" value="ECO:0007669"/>
    <property type="project" value="InterPro"/>
</dbReference>
<reference evidence="5" key="1">
    <citation type="journal article" date="2015" name="Appl. Environ. Microbiol.">
        <title>HipH Catalyzes the Hydroxylation of 4-Hydroxyisophthalate to Protocatechuate in 2,4-Xylenol Catabolism by Pseudomonas putida NCIMB 9866.</title>
        <authorList>
            <person name="Chao H.J."/>
            <person name="Chen Y.F."/>
            <person name="Fang T."/>
            <person name="Xu Y."/>
            <person name="Huang W.E."/>
            <person name="Zhou N.Y."/>
        </authorList>
    </citation>
    <scope>NUCLEOTIDE SEQUENCE</scope>
    <source>
        <strain evidence="5">NCIMB 9866</strain>
    </source>
</reference>
<reference evidence="5" key="2">
    <citation type="submission" date="2015-08" db="EMBL/GenBank/DDBJ databases">
        <authorList>
            <person name="Babu N.S."/>
            <person name="Beckwith C.J."/>
            <person name="Beseler K.G."/>
            <person name="Brison A."/>
            <person name="Carone J.V."/>
            <person name="Caskin T.P."/>
            <person name="Diamond M."/>
            <person name="Durham M.E."/>
            <person name="Foxe J.M."/>
            <person name="Go M."/>
            <person name="Henderson B.A."/>
            <person name="Jones I.B."/>
            <person name="McGettigan J.A."/>
            <person name="Micheletti S.J."/>
            <person name="Nasrallah M.E."/>
            <person name="Ortiz D."/>
            <person name="Piller C.R."/>
            <person name="Privatt S.R."/>
            <person name="Schneider S.L."/>
            <person name="Sharp S."/>
            <person name="Smith T.C."/>
            <person name="Stanton J.D."/>
            <person name="Ullery H.E."/>
            <person name="Wilson R.J."/>
            <person name="Serrano M.G."/>
            <person name="Buck G."/>
            <person name="Lee V."/>
            <person name="Wang Y."/>
            <person name="Carvalho R."/>
            <person name="Voegtly L."/>
            <person name="Shi R."/>
            <person name="Duckworth R."/>
            <person name="Johnson A."/>
            <person name="Loviza R."/>
            <person name="Walstead R."/>
            <person name="Shah Z."/>
            <person name="Kiflezghi M."/>
            <person name="Wade K."/>
            <person name="Ball S.L."/>
            <person name="Bradley K.W."/>
            <person name="Asai D.J."/>
            <person name="Bowman C.A."/>
            <person name="Russell D.A."/>
            <person name="Pope W.H."/>
            <person name="Jacobs-Sera D."/>
            <person name="Hendrix R.W."/>
            <person name="Hatfull G.F."/>
        </authorList>
    </citation>
    <scope>NUCLEOTIDE SEQUENCE</scope>
    <source>
        <strain evidence="5">NCIMB 9866</strain>
    </source>
</reference>
<dbReference type="PROSITE" id="PS01124">
    <property type="entry name" value="HTH_ARAC_FAMILY_2"/>
    <property type="match status" value="1"/>
</dbReference>
<dbReference type="EMBL" id="KT428599">
    <property type="protein sequence ID" value="ALP00400.1"/>
    <property type="molecule type" value="Genomic_DNA"/>
</dbReference>
<dbReference type="InterPro" id="IPR009057">
    <property type="entry name" value="Homeodomain-like_sf"/>
</dbReference>
<sequence>MTSEAARGAGDLISELISLSLLETSGRGTAVTHMEAFRDRIRYYVGQHLRDPRLNVARIAQALNCSKRHLHNAFQDQEETLAQHIVRRRLQACMVDLREPGQAALTIAEIADSWGFSSSTHFGRRFRELTSMSPSEFRAISTEEGGCSAATTEHA</sequence>
<dbReference type="SMART" id="SM00342">
    <property type="entry name" value="HTH_ARAC"/>
    <property type="match status" value="1"/>
</dbReference>
<dbReference type="InterPro" id="IPR018060">
    <property type="entry name" value="HTH_AraC"/>
</dbReference>
<dbReference type="SUPFAM" id="SSF46689">
    <property type="entry name" value="Homeodomain-like"/>
    <property type="match status" value="1"/>
</dbReference>
<evidence type="ECO:0000256" key="1">
    <source>
        <dbReference type="ARBA" id="ARBA00023015"/>
    </source>
</evidence>
<dbReference type="GO" id="GO:0003700">
    <property type="term" value="F:DNA-binding transcription factor activity"/>
    <property type="evidence" value="ECO:0007669"/>
    <property type="project" value="InterPro"/>
</dbReference>
<dbReference type="Pfam" id="PF12833">
    <property type="entry name" value="HTH_18"/>
    <property type="match status" value="1"/>
</dbReference>
<evidence type="ECO:0000259" key="4">
    <source>
        <dbReference type="PROSITE" id="PS01124"/>
    </source>
</evidence>
<feature type="domain" description="HTH araC/xylS-type" evidence="4">
    <location>
        <begin position="39"/>
        <end position="140"/>
    </location>
</feature>
<dbReference type="InterPro" id="IPR020449">
    <property type="entry name" value="Tscrpt_reg_AraC-type_HTH"/>
</dbReference>
<keyword evidence="2" id="KW-0238">DNA-binding</keyword>
<evidence type="ECO:0000256" key="3">
    <source>
        <dbReference type="ARBA" id="ARBA00023163"/>
    </source>
</evidence>
<protein>
    <submittedName>
        <fullName evidence="5">Orf4</fullName>
    </submittedName>
</protein>
<gene>
    <name evidence="5" type="primary">orf4</name>
</gene>
<proteinExistence type="predicted"/>
<dbReference type="PRINTS" id="PR00032">
    <property type="entry name" value="HTHARAC"/>
</dbReference>
<accession>A0A0S2PIJ8</accession>